<dbReference type="AlphaFoldDB" id="A0A819I200"/>
<name>A0A819I200_9BILA</name>
<comment type="caution">
    <text evidence="7">The sequence shown here is derived from an EMBL/GenBank/DDBJ whole genome shotgun (WGS) entry which is preliminary data.</text>
</comment>
<dbReference type="EMBL" id="CAJOBF010001042">
    <property type="protein sequence ID" value="CAF3905226.1"/>
    <property type="molecule type" value="Genomic_DNA"/>
</dbReference>
<feature type="domain" description="FLYWCH-type" evidence="4">
    <location>
        <begin position="21"/>
        <end position="78"/>
    </location>
</feature>
<dbReference type="Gene3D" id="2.20.25.240">
    <property type="match status" value="1"/>
</dbReference>
<keyword evidence="2" id="KW-0863">Zinc-finger</keyword>
<organism evidence="7 8">
    <name type="scientific">Rotaria magnacalcarata</name>
    <dbReference type="NCBI Taxonomy" id="392030"/>
    <lineage>
        <taxon>Eukaryota</taxon>
        <taxon>Metazoa</taxon>
        <taxon>Spiralia</taxon>
        <taxon>Gnathifera</taxon>
        <taxon>Rotifera</taxon>
        <taxon>Eurotatoria</taxon>
        <taxon>Bdelloidea</taxon>
        <taxon>Philodinida</taxon>
        <taxon>Philodinidae</taxon>
        <taxon>Rotaria</taxon>
    </lineage>
</organism>
<evidence type="ECO:0000313" key="8">
    <source>
        <dbReference type="Proteomes" id="UP000663842"/>
    </source>
</evidence>
<reference evidence="7" key="1">
    <citation type="submission" date="2021-02" db="EMBL/GenBank/DDBJ databases">
        <authorList>
            <person name="Nowell W R."/>
        </authorList>
    </citation>
    <scope>NUCLEOTIDE SEQUENCE</scope>
</reference>
<evidence type="ECO:0000313" key="5">
    <source>
        <dbReference type="EMBL" id="CAF2063868.1"/>
    </source>
</evidence>
<evidence type="ECO:0000256" key="1">
    <source>
        <dbReference type="ARBA" id="ARBA00022723"/>
    </source>
</evidence>
<dbReference type="GO" id="GO:0008270">
    <property type="term" value="F:zinc ion binding"/>
    <property type="evidence" value="ECO:0007669"/>
    <property type="project" value="UniProtKB-KW"/>
</dbReference>
<dbReference type="EMBL" id="CAJNRG010007007">
    <property type="protein sequence ID" value="CAF2090580.1"/>
    <property type="molecule type" value="Genomic_DNA"/>
</dbReference>
<keyword evidence="1" id="KW-0479">Metal-binding</keyword>
<dbReference type="Proteomes" id="UP000663887">
    <property type="component" value="Unassembled WGS sequence"/>
</dbReference>
<protein>
    <recommendedName>
        <fullName evidence="4">FLYWCH-type domain-containing protein</fullName>
    </recommendedName>
</protein>
<evidence type="ECO:0000259" key="4">
    <source>
        <dbReference type="Pfam" id="PF04500"/>
    </source>
</evidence>
<dbReference type="Pfam" id="PF04500">
    <property type="entry name" value="FLYWCH"/>
    <property type="match status" value="1"/>
</dbReference>
<dbReference type="EMBL" id="CAJNRF010004731">
    <property type="protein sequence ID" value="CAF2063868.1"/>
    <property type="molecule type" value="Genomic_DNA"/>
</dbReference>
<evidence type="ECO:0000313" key="7">
    <source>
        <dbReference type="EMBL" id="CAF3905226.1"/>
    </source>
</evidence>
<keyword evidence="3" id="KW-0862">Zinc</keyword>
<sequence length="151" mass="17445">MAEAFVILTSEIQAKSPAISFINSNKGKPLLIADDYTFKLNKATTTTKYWICTIKDCAAKVHTDSNNRLMKSVGNHSHLPEKEKLVVCEIREKITLKKHFLTLNISAYFHTTKHELYYLQFFKILTGNVSCQYYLFDIFPFDIMTANCFMQ</sequence>
<dbReference type="Proteomes" id="UP000663856">
    <property type="component" value="Unassembled WGS sequence"/>
</dbReference>
<evidence type="ECO:0000313" key="6">
    <source>
        <dbReference type="EMBL" id="CAF2090580.1"/>
    </source>
</evidence>
<accession>A0A819I200</accession>
<gene>
    <name evidence="7" type="ORF">UXM345_LOCUS10766</name>
    <name evidence="5" type="ORF">WKI299_LOCUS12672</name>
    <name evidence="6" type="ORF">XDN619_LOCUS16515</name>
</gene>
<dbReference type="Proteomes" id="UP000663842">
    <property type="component" value="Unassembled WGS sequence"/>
</dbReference>
<evidence type="ECO:0000256" key="2">
    <source>
        <dbReference type="ARBA" id="ARBA00022771"/>
    </source>
</evidence>
<proteinExistence type="predicted"/>
<dbReference type="InterPro" id="IPR007588">
    <property type="entry name" value="Znf_FLYWCH"/>
</dbReference>
<evidence type="ECO:0000256" key="3">
    <source>
        <dbReference type="ARBA" id="ARBA00022833"/>
    </source>
</evidence>